<dbReference type="Proteomes" id="UP001642540">
    <property type="component" value="Unassembled WGS sequence"/>
</dbReference>
<name>A0ABP1PPQ7_9HEXA</name>
<feature type="domain" description="NHR" evidence="1">
    <location>
        <begin position="1"/>
        <end position="170"/>
    </location>
</feature>
<protein>
    <recommendedName>
        <fullName evidence="1">NHR domain-containing protein</fullName>
    </recommendedName>
</protein>
<feature type="domain" description="NHR" evidence="1">
    <location>
        <begin position="622"/>
        <end position="788"/>
    </location>
</feature>
<evidence type="ECO:0000259" key="1">
    <source>
        <dbReference type="PROSITE" id="PS51065"/>
    </source>
</evidence>
<organism evidence="2 3">
    <name type="scientific">Orchesella dallaii</name>
    <dbReference type="NCBI Taxonomy" id="48710"/>
    <lineage>
        <taxon>Eukaryota</taxon>
        <taxon>Metazoa</taxon>
        <taxon>Ecdysozoa</taxon>
        <taxon>Arthropoda</taxon>
        <taxon>Hexapoda</taxon>
        <taxon>Collembola</taxon>
        <taxon>Entomobryomorpha</taxon>
        <taxon>Entomobryoidea</taxon>
        <taxon>Orchesellidae</taxon>
        <taxon>Orchesellinae</taxon>
        <taxon>Orchesella</taxon>
    </lineage>
</organism>
<sequence length="1457" mass="160546">MLRFHKTCGSLIEFSNNYRSAERKRAETDFNEGVVFSESKLKTNTIFQVRLDRKVGFWSGGIQLGVTIVDPNELPTETVPQSATELRYGTWLMASKTILKDGEMLMENYGYDLENLQEGDTVGLMRTNQGALVYFIQGVSQGVAVPFVPEDVYVVINLYGKCAKLSVVDVQPYEQCSNTVEFVVHREIETDTTTVEPTTDCRPVQSMDNNSSRDKLRFHTKCGPLVKLSNNQRTAERRRPLEEFNNSVVLTHRPLRENELFQIRIDMLVHKWSGSIEFGLITHNPEDFNYGVDFPATLTVLRNGSVIMSGNGILHDGKATNSPYIGLNLDQLQEGDRLGVMKKSNGDVVYFVNGESQGVAASGMVSQQVWGAVNLYGMCSRVTIVDRNDHEEYNLRLNVRDPVVDSISITSIEETSELLFHPHCGFHAAVINNGRTCHRPEASQDFNHGVVLTNRKLKSNEMFEVRLDKMVKKWAGSIEIGVTTHRPTSLEYPCTMTNVRSGTWMMTGNGIMHNGQSVIDEYGQSLDRLKVGDRVGVLRKENGDLHFYVNGVDQGIASSDVPEAVYGVIDLYGQAAQATIISHDNNYSDNCCSHGHDIDRGSTVCFGGVSTPSGDAVTVSGDLKFHSLHGKNARISNNGVTASRPNARGEFNAAIVVSNRPLRDNELFEVTIEKMVDRWSGNIEAGVTTIRPENLLFPNTMTDIDHDTIMLSGSSIMSGGNTITTRYACNLDCLTVGSRVGMMRKSDNTLHFFINGEDMGVAAQDVPQNIYAVVDLYGQCAQVSITRVGDASMVSSQVVESLISLPINDTAHRFSVCGGKHIVLKNNNLTASRLRHFNNALAFSSTTLEADETFEVRITEVSAKWAGALIIGVTALSIADDFPASRIPTRINGLNADTWYVKGCSVFKNQQLLKQNYCVNLNRLCLGDRVGIRVGQDTCLRLTVNGEDMGVAAFNLPKKLHAVLELYGSTTAVTITSSVKSIVASPGDSTPATGIAGSDSAHSLIDDSTQARSSSTCHIGLTSMMFGRHALNVELSNGDMVARRSSGYQGIVFSSQPMVKGQLIQIQVDKLNPKWNSSVIVGVTEICPDKLPNIPTSSLSLKNGSWIVASDSLYENGVRVKEGFCYNLDNIQVGEVLSILLDLQGNVHLILNGTSAVIRTNVVGKIWLVVDLYGETEQVTFFAGEDCPKPTSNINLVLNGNLDTSFCSDKGILCGDSSQCEYFQACQRFKSSLCLPEAYFVPPPTEIPTCFCSKCMQIRGDELVKEQGDPMEKHTAPRNWVRFPLNINFDINNGSCDQSMMTGLMSNSTSSLSNVLTTWHVAFYGLPIYHVRQVMDYGQLRFPDVYCAVDESKDEKVGTTELIFSPLIQYASLDDFAAPKKGYFDSKTKQRMSVKTIFELLVQPGSYRTSPPSYPLQNLNHNEAEKFDINNIEWSTKEQGATHVAALLLCLEGFAIE</sequence>
<dbReference type="SUPFAM" id="SSF49899">
    <property type="entry name" value="Concanavalin A-like lectins/glucanases"/>
    <property type="match status" value="1"/>
</dbReference>
<dbReference type="SMART" id="SM00588">
    <property type="entry name" value="NEUZ"/>
    <property type="match status" value="5"/>
</dbReference>
<dbReference type="CDD" id="cd12887">
    <property type="entry name" value="SPRY_NHR_like"/>
    <property type="match status" value="6"/>
</dbReference>
<gene>
    <name evidence="2" type="ORF">ODALV1_LOCUS2371</name>
</gene>
<dbReference type="PANTHER" id="PTHR12429">
    <property type="entry name" value="NEURALIZED"/>
    <property type="match status" value="1"/>
</dbReference>
<proteinExistence type="predicted"/>
<dbReference type="InterPro" id="IPR043136">
    <property type="entry name" value="B30.2/SPRY_sf"/>
</dbReference>
<dbReference type="EMBL" id="CAXLJM020000007">
    <property type="protein sequence ID" value="CAL8072876.1"/>
    <property type="molecule type" value="Genomic_DNA"/>
</dbReference>
<dbReference type="Pfam" id="PF07177">
    <property type="entry name" value="Neuralized"/>
    <property type="match status" value="6"/>
</dbReference>
<dbReference type="InterPro" id="IPR037962">
    <property type="entry name" value="Neuralized"/>
</dbReference>
<dbReference type="InterPro" id="IPR006573">
    <property type="entry name" value="NHR_dom"/>
</dbReference>
<accession>A0ABP1PPQ7</accession>
<evidence type="ECO:0000313" key="2">
    <source>
        <dbReference type="EMBL" id="CAL8072876.1"/>
    </source>
</evidence>
<feature type="domain" description="NHR" evidence="1">
    <location>
        <begin position="417"/>
        <end position="583"/>
    </location>
</feature>
<dbReference type="PROSITE" id="PS51065">
    <property type="entry name" value="NHR"/>
    <property type="match status" value="6"/>
</dbReference>
<reference evidence="2 3" key="1">
    <citation type="submission" date="2024-08" db="EMBL/GenBank/DDBJ databases">
        <authorList>
            <person name="Cucini C."/>
            <person name="Frati F."/>
        </authorList>
    </citation>
    <scope>NUCLEOTIDE SEQUENCE [LARGE SCALE GENOMIC DNA]</scope>
</reference>
<dbReference type="PANTHER" id="PTHR12429:SF14">
    <property type="entry name" value="NEURALIZED-LIKE PROTEIN 4"/>
    <property type="match status" value="1"/>
</dbReference>
<feature type="domain" description="NHR" evidence="1">
    <location>
        <begin position="1021"/>
        <end position="1184"/>
    </location>
</feature>
<keyword evidence="3" id="KW-1185">Reference proteome</keyword>
<feature type="domain" description="NHR" evidence="1">
    <location>
        <begin position="811"/>
        <end position="978"/>
    </location>
</feature>
<evidence type="ECO:0000313" key="3">
    <source>
        <dbReference type="Proteomes" id="UP001642540"/>
    </source>
</evidence>
<dbReference type="InterPro" id="IPR013320">
    <property type="entry name" value="ConA-like_dom_sf"/>
</dbReference>
<dbReference type="Gene3D" id="2.60.120.920">
    <property type="match status" value="6"/>
</dbReference>
<comment type="caution">
    <text evidence="2">The sequence shown here is derived from an EMBL/GenBank/DDBJ whole genome shotgun (WGS) entry which is preliminary data.</text>
</comment>
<feature type="domain" description="NHR" evidence="1">
    <location>
        <begin position="215"/>
        <end position="387"/>
    </location>
</feature>